<keyword evidence="7" id="KW-0694">RNA-binding</keyword>
<keyword evidence="8" id="KW-0648">Protein biosynthesis</keyword>
<dbReference type="GO" id="GO:0003723">
    <property type="term" value="F:RNA binding"/>
    <property type="evidence" value="ECO:0007669"/>
    <property type="project" value="UniProtKB-KW"/>
</dbReference>
<evidence type="ECO:0000256" key="1">
    <source>
        <dbReference type="ARBA" id="ARBA00004514"/>
    </source>
</evidence>
<dbReference type="AlphaFoldDB" id="A0A3P6U1Y9"/>
<evidence type="ECO:0000256" key="5">
    <source>
        <dbReference type="ARBA" id="ARBA00022540"/>
    </source>
</evidence>
<keyword evidence="6" id="KW-0597">Phosphoprotein</keyword>
<dbReference type="Gene3D" id="3.30.70.1130">
    <property type="entry name" value="EIF_2_alpha"/>
    <property type="match status" value="1"/>
</dbReference>
<keyword evidence="4" id="KW-0963">Cytoplasm</keyword>
<dbReference type="PANTHER" id="PTHR10602">
    <property type="entry name" value="EUKARYOTIC TRANSLATION INITIATION FACTOR 2 SUBUNIT 1"/>
    <property type="match status" value="1"/>
</dbReference>
<protein>
    <recommendedName>
        <fullName evidence="3">Eukaryotic translation initiation factor 2 subunit 1</fullName>
    </recommendedName>
    <alternativeName>
        <fullName evidence="9">Eukaryotic translation initiation factor 2 subunit alpha</fullName>
    </alternativeName>
</protein>
<dbReference type="GO" id="GO:0003743">
    <property type="term" value="F:translation initiation factor activity"/>
    <property type="evidence" value="ECO:0007669"/>
    <property type="project" value="UniProtKB-KW"/>
</dbReference>
<evidence type="ECO:0000256" key="6">
    <source>
        <dbReference type="ARBA" id="ARBA00022553"/>
    </source>
</evidence>
<evidence type="ECO:0000256" key="10">
    <source>
        <dbReference type="SAM" id="MobiDB-lite"/>
    </source>
</evidence>
<dbReference type="EMBL" id="UYRX01000633">
    <property type="protein sequence ID" value="VDK84771.1"/>
    <property type="molecule type" value="Genomic_DNA"/>
</dbReference>
<evidence type="ECO:0000313" key="12">
    <source>
        <dbReference type="EMBL" id="VDK84771.1"/>
    </source>
</evidence>
<comment type="subcellular location">
    <subcellularLocation>
        <location evidence="1">Cytoplasm</location>
        <location evidence="1">Cytosol</location>
    </subcellularLocation>
</comment>
<evidence type="ECO:0000313" key="14">
    <source>
        <dbReference type="Proteomes" id="UP000277928"/>
    </source>
</evidence>
<feature type="region of interest" description="Disordered" evidence="10">
    <location>
        <begin position="298"/>
        <end position="339"/>
    </location>
</feature>
<dbReference type="GO" id="GO:0033290">
    <property type="term" value="C:eukaryotic 48S preinitiation complex"/>
    <property type="evidence" value="ECO:0007669"/>
    <property type="project" value="TreeGrafter"/>
</dbReference>
<dbReference type="PROSITE" id="PS50126">
    <property type="entry name" value="S1"/>
    <property type="match status" value="1"/>
</dbReference>
<proteinExistence type="inferred from homology"/>
<dbReference type="Gene3D" id="1.10.150.190">
    <property type="entry name" value="Translation initiation factor 2, subunit 1, domain 2"/>
    <property type="match status" value="1"/>
</dbReference>
<dbReference type="EMBL" id="UYRX01001252">
    <property type="protein sequence ID" value="VDK88913.1"/>
    <property type="molecule type" value="Genomic_DNA"/>
</dbReference>
<dbReference type="OrthoDB" id="1685042at2759"/>
<feature type="compositionally biased region" description="Acidic residues" evidence="10">
    <location>
        <begin position="299"/>
        <end position="308"/>
    </location>
</feature>
<dbReference type="Pfam" id="PF00575">
    <property type="entry name" value="S1"/>
    <property type="match status" value="1"/>
</dbReference>
<comment type="similarity">
    <text evidence="2">Belongs to the eIF-2-alpha family.</text>
</comment>
<dbReference type="InterPro" id="IPR024054">
    <property type="entry name" value="TIF2_asu_middle_sf"/>
</dbReference>
<evidence type="ECO:0000259" key="11">
    <source>
        <dbReference type="PROSITE" id="PS50126"/>
    </source>
</evidence>
<dbReference type="FunFam" id="3.30.70.1130:FF:000001">
    <property type="entry name" value="Eukaryotic translation initiation factor 2 subunit 1"/>
    <property type="match status" value="1"/>
</dbReference>
<evidence type="ECO:0000256" key="4">
    <source>
        <dbReference type="ARBA" id="ARBA00022490"/>
    </source>
</evidence>
<gene>
    <name evidence="12" type="ORF">NLS_LOCUS6805</name>
    <name evidence="13" type="ORF">NLS_LOCUS8897</name>
</gene>
<evidence type="ECO:0000256" key="8">
    <source>
        <dbReference type="ARBA" id="ARBA00022917"/>
    </source>
</evidence>
<evidence type="ECO:0000256" key="7">
    <source>
        <dbReference type="ARBA" id="ARBA00022884"/>
    </source>
</evidence>
<dbReference type="GO" id="GO:0005850">
    <property type="term" value="C:eukaryotic translation initiation factor 2 complex"/>
    <property type="evidence" value="ECO:0007669"/>
    <property type="project" value="TreeGrafter"/>
</dbReference>
<dbReference type="FunFam" id="1.10.150.190:FF:000001">
    <property type="entry name" value="Eukaryotic translation initiation factor 2 subunit 1"/>
    <property type="match status" value="1"/>
</dbReference>
<keyword evidence="14" id="KW-1185">Reference proteome</keyword>
<dbReference type="SUPFAM" id="SSF110993">
    <property type="entry name" value="eIF-2-alpha, C-terminal domain"/>
    <property type="match status" value="1"/>
</dbReference>
<dbReference type="Gene3D" id="2.40.50.140">
    <property type="entry name" value="Nucleic acid-binding proteins"/>
    <property type="match status" value="1"/>
</dbReference>
<dbReference type="InterPro" id="IPR024055">
    <property type="entry name" value="TIF2_asu_C"/>
</dbReference>
<evidence type="ECO:0000256" key="2">
    <source>
        <dbReference type="ARBA" id="ARBA00007223"/>
    </source>
</evidence>
<dbReference type="PANTHER" id="PTHR10602:SF0">
    <property type="entry name" value="EUKARYOTIC TRANSLATION INITIATION FACTOR 2 SUBUNIT 1"/>
    <property type="match status" value="1"/>
</dbReference>
<dbReference type="GO" id="GO:0043022">
    <property type="term" value="F:ribosome binding"/>
    <property type="evidence" value="ECO:0007669"/>
    <property type="project" value="TreeGrafter"/>
</dbReference>
<dbReference type="STRING" id="42156.A0A3P6U1Y9"/>
<evidence type="ECO:0000313" key="13">
    <source>
        <dbReference type="EMBL" id="VDK88913.1"/>
    </source>
</evidence>
<dbReference type="InterPro" id="IPR003029">
    <property type="entry name" value="S1_domain"/>
</dbReference>
<dbReference type="FunFam" id="2.40.50.140:FF:000795">
    <property type="entry name" value="Eukaryotic translation initiation factor 2 subunit 1"/>
    <property type="match status" value="1"/>
</dbReference>
<accession>A0A3P6U1Y9</accession>
<reference evidence="13 14" key="1">
    <citation type="submission" date="2018-08" db="EMBL/GenBank/DDBJ databases">
        <authorList>
            <person name="Laetsch R D."/>
            <person name="Stevens L."/>
            <person name="Kumar S."/>
            <person name="Blaxter L. M."/>
        </authorList>
    </citation>
    <scope>NUCLEOTIDE SEQUENCE [LARGE SCALE GENOMIC DNA]</scope>
</reference>
<dbReference type="SUPFAM" id="SSF116742">
    <property type="entry name" value="eIF2alpha middle domain-like"/>
    <property type="match status" value="1"/>
</dbReference>
<dbReference type="GO" id="GO:0005829">
    <property type="term" value="C:cytosol"/>
    <property type="evidence" value="ECO:0007669"/>
    <property type="project" value="UniProtKB-SubCell"/>
</dbReference>
<evidence type="ECO:0000256" key="9">
    <source>
        <dbReference type="ARBA" id="ARBA00033370"/>
    </source>
</evidence>
<feature type="compositionally biased region" description="Basic and acidic residues" evidence="10">
    <location>
        <begin position="323"/>
        <end position="332"/>
    </location>
</feature>
<dbReference type="InterPro" id="IPR044126">
    <property type="entry name" value="S1_IF2_alpha"/>
</dbReference>
<sequence length="339" mass="38338">MPLSCRFYANQFPDVEDTVMVNIRQIAEMGAYVSLLEYNNIEGMILLSELSRRRIRSVNKLIRVGRNECVVVIRVDKEKGYIDLSKRRVYSKDSIQCEERFAKAKAVNSILRHVADQLGYDSEEQLEELYDKTAWYFDRKLKRKAAAFDIFKKAISDPSALDECNITPDIREKLLIDIKKRLTPQAVKVRADIEVSCFSYDGIDAVKGALIEGQKCSTPEMPIKINLIAAPLFVVTTQTLERSEGLEAVNNALNAIKRTIETHQGSFKTVMAPKVVTDLDEEEIRKRMEAMEIFVGEMSGEEAGDDDGLVAPKGLDQQADAEEAIRRDKSDNDSDEVDE</sequence>
<dbReference type="OMA" id="DVNEHQR"/>
<keyword evidence="5" id="KW-0396">Initiation factor</keyword>
<feature type="domain" description="S1 motif" evidence="11">
    <location>
        <begin position="16"/>
        <end position="87"/>
    </location>
</feature>
<dbReference type="CDD" id="cd04452">
    <property type="entry name" value="S1_IF2_alpha"/>
    <property type="match status" value="1"/>
</dbReference>
<dbReference type="SUPFAM" id="SSF50249">
    <property type="entry name" value="Nucleic acid-binding proteins"/>
    <property type="match status" value="1"/>
</dbReference>
<name>A0A3P6U1Y9_LITSI</name>
<evidence type="ECO:0000256" key="3">
    <source>
        <dbReference type="ARBA" id="ARBA00020950"/>
    </source>
</evidence>
<dbReference type="InterPro" id="IPR011488">
    <property type="entry name" value="TIF_2_asu"/>
</dbReference>
<dbReference type="SMART" id="SM00316">
    <property type="entry name" value="S1"/>
    <property type="match status" value="1"/>
</dbReference>
<dbReference type="InterPro" id="IPR012340">
    <property type="entry name" value="NA-bd_OB-fold"/>
</dbReference>
<dbReference type="Pfam" id="PF07541">
    <property type="entry name" value="EIF_2_alpha"/>
    <property type="match status" value="1"/>
</dbReference>
<organism evidence="13 14">
    <name type="scientific">Litomosoides sigmodontis</name>
    <name type="common">Filarial nematode worm</name>
    <dbReference type="NCBI Taxonomy" id="42156"/>
    <lineage>
        <taxon>Eukaryota</taxon>
        <taxon>Metazoa</taxon>
        <taxon>Ecdysozoa</taxon>
        <taxon>Nematoda</taxon>
        <taxon>Chromadorea</taxon>
        <taxon>Rhabditida</taxon>
        <taxon>Spirurina</taxon>
        <taxon>Spiruromorpha</taxon>
        <taxon>Filarioidea</taxon>
        <taxon>Onchocercidae</taxon>
        <taxon>Litomosoides</taxon>
    </lineage>
</organism>
<dbReference type="Proteomes" id="UP000277928">
    <property type="component" value="Unassembled WGS sequence"/>
</dbReference>